<feature type="region of interest" description="Disordered" evidence="2">
    <location>
        <begin position="273"/>
        <end position="308"/>
    </location>
</feature>
<keyword evidence="1" id="KW-0175">Coiled coil</keyword>
<feature type="compositionally biased region" description="Polar residues" evidence="2">
    <location>
        <begin position="392"/>
        <end position="408"/>
    </location>
</feature>
<feature type="compositionally biased region" description="Low complexity" evidence="2">
    <location>
        <begin position="275"/>
        <end position="308"/>
    </location>
</feature>
<accession>A0A367YHA0</accession>
<dbReference type="OrthoDB" id="4095869at2759"/>
<comment type="caution">
    <text evidence="3">The sequence shown here is derived from an EMBL/GenBank/DDBJ whole genome shotgun (WGS) entry which is preliminary data.</text>
</comment>
<feature type="compositionally biased region" description="Polar residues" evidence="2">
    <location>
        <begin position="365"/>
        <end position="379"/>
    </location>
</feature>
<dbReference type="STRING" id="5486.A0A367YHA0"/>
<feature type="coiled-coil region" evidence="1">
    <location>
        <begin position="229"/>
        <end position="256"/>
    </location>
</feature>
<evidence type="ECO:0000256" key="2">
    <source>
        <dbReference type="SAM" id="MobiDB-lite"/>
    </source>
</evidence>
<dbReference type="AlphaFoldDB" id="A0A367YHA0"/>
<feature type="region of interest" description="Disordered" evidence="2">
    <location>
        <begin position="146"/>
        <end position="168"/>
    </location>
</feature>
<keyword evidence="4" id="KW-1185">Reference proteome</keyword>
<evidence type="ECO:0000256" key="1">
    <source>
        <dbReference type="SAM" id="Coils"/>
    </source>
</evidence>
<organism evidence="3 4">
    <name type="scientific">Candida viswanathii</name>
    <dbReference type="NCBI Taxonomy" id="5486"/>
    <lineage>
        <taxon>Eukaryota</taxon>
        <taxon>Fungi</taxon>
        <taxon>Dikarya</taxon>
        <taxon>Ascomycota</taxon>
        <taxon>Saccharomycotina</taxon>
        <taxon>Pichiomycetes</taxon>
        <taxon>Debaryomycetaceae</taxon>
        <taxon>Candida/Lodderomyces clade</taxon>
        <taxon>Candida</taxon>
    </lineage>
</organism>
<feature type="region of interest" description="Disordered" evidence="2">
    <location>
        <begin position="329"/>
        <end position="537"/>
    </location>
</feature>
<reference evidence="3 4" key="1">
    <citation type="submission" date="2018-06" db="EMBL/GenBank/DDBJ databases">
        <title>Whole genome sequencing of Candida tropicalis (genome annotated by CSBL at Korea University).</title>
        <authorList>
            <person name="Ahn J."/>
        </authorList>
    </citation>
    <scope>NUCLEOTIDE SEQUENCE [LARGE SCALE GENOMIC DNA]</scope>
    <source>
        <strain evidence="3 4">ATCC 20962</strain>
    </source>
</reference>
<evidence type="ECO:0000313" key="3">
    <source>
        <dbReference type="EMBL" id="RCK64959.1"/>
    </source>
</evidence>
<proteinExistence type="predicted"/>
<feature type="compositionally biased region" description="Basic and acidic residues" evidence="2">
    <location>
        <begin position="146"/>
        <end position="155"/>
    </location>
</feature>
<evidence type="ECO:0000313" key="4">
    <source>
        <dbReference type="Proteomes" id="UP000253472"/>
    </source>
</evidence>
<sequence>MDKLEESVDLSQVIHALFDDFTTEPPTDAQPAKYPELILQESAQGNKLYSCFQSYNRQFINDPDSTTSSKQGDIVRWNGSSMEMLTGIILDNWINQNSTGGVSTKSTTTLKQHISRANALFIWASTDEYIEERKKELRRLRKLNNQEEKENKQDSQPEVEEETKVLTGEDIRKQELQDHMNITFPKTSINNKLNRIIEIESNKFVHLRIQRIKAHHSEQMTRQINERKRKDHELHLKKLKLKEEEYEREMMLQNQLKSSGGFLGNLFGFGGSTPSGGTTTGSVENFNNRSSNESNRTIDSTTFSTTSTKNKRFPLFGVQSLFGSSSKKNSSKVILFDQDDTPKGIESDDNNSLRDSVIEERNEDSSQPPAETRSKSATPKPSVDNLPPKSPTPAQSIETPRESIQQEAFISIDQLEKHLSKSPEQVPHNNGVSNGFHSSPLHNQQIDSVNHYQDVEDDDDDDDEFDDFTSAQPMQEPEITIFQDPPKLSRNFFSIDKAQGSPQRNQNQNDLLDIFSSSATSSKQTSPASKDGNLLDL</sequence>
<feature type="compositionally biased region" description="Low complexity" evidence="2">
    <location>
        <begin position="516"/>
        <end position="530"/>
    </location>
</feature>
<feature type="compositionally biased region" description="Polar residues" evidence="2">
    <location>
        <begin position="500"/>
        <end position="510"/>
    </location>
</feature>
<feature type="compositionally biased region" description="Polar residues" evidence="2">
    <location>
        <begin position="427"/>
        <end position="451"/>
    </location>
</feature>
<dbReference type="Proteomes" id="UP000253472">
    <property type="component" value="Unassembled WGS sequence"/>
</dbReference>
<protein>
    <submittedName>
        <fullName evidence="3">Uncharacterized protein</fullName>
    </submittedName>
</protein>
<name>A0A367YHA0_9ASCO</name>
<feature type="compositionally biased region" description="Acidic residues" evidence="2">
    <location>
        <begin position="455"/>
        <end position="467"/>
    </location>
</feature>
<dbReference type="EMBL" id="QLNQ01000021">
    <property type="protein sequence ID" value="RCK64959.1"/>
    <property type="molecule type" value="Genomic_DNA"/>
</dbReference>
<gene>
    <name evidence="3" type="ORF">Cantr_00936</name>
</gene>